<protein>
    <recommendedName>
        <fullName evidence="4">Conjugative transposon protein TraL</fullName>
    </recommendedName>
</protein>
<dbReference type="RefSeq" id="WP_318349233.1">
    <property type="nucleotide sequence ID" value="NZ_AP018694.1"/>
</dbReference>
<dbReference type="EMBL" id="AP018694">
    <property type="protein sequence ID" value="BBE16134.1"/>
    <property type="molecule type" value="Genomic_DNA"/>
</dbReference>
<dbReference type="AlphaFoldDB" id="A0A5K7S456"/>
<proteinExistence type="predicted"/>
<reference evidence="2" key="1">
    <citation type="journal article" date="2020" name="Int. J. Syst. Evol. Microbiol.">
        <title>Aquipluma nitroreducens gen. nov. sp. nov., a novel facultatively anaerobic bacterium isolated from a freshwater lake.</title>
        <authorList>
            <person name="Watanabe M."/>
            <person name="Kojima H."/>
            <person name="Fukui M."/>
        </authorList>
    </citation>
    <scope>NUCLEOTIDE SEQUENCE</scope>
    <source>
        <strain evidence="2">MeG22</strain>
    </source>
</reference>
<gene>
    <name evidence="2" type="ORF">AQPE_0271</name>
</gene>
<feature type="transmembrane region" description="Helical" evidence="1">
    <location>
        <begin position="35"/>
        <end position="58"/>
    </location>
</feature>
<organism evidence="2 3">
    <name type="scientific">Aquipluma nitroreducens</name>
    <dbReference type="NCBI Taxonomy" id="2010828"/>
    <lineage>
        <taxon>Bacteria</taxon>
        <taxon>Pseudomonadati</taxon>
        <taxon>Bacteroidota</taxon>
        <taxon>Bacteroidia</taxon>
        <taxon>Marinilabiliales</taxon>
        <taxon>Prolixibacteraceae</taxon>
        <taxon>Aquipluma</taxon>
    </lineage>
</organism>
<keyword evidence="1" id="KW-0812">Transmembrane</keyword>
<sequence>MKKFKQLASGLIEQVRFRLQKGCNNLSPQKRMITILCLCSTFGIVSFYMTASSFYTIWRNDQQTNKIHQVIKESGSHHLEVTTDSIIKPSKHLEYE</sequence>
<evidence type="ECO:0000256" key="1">
    <source>
        <dbReference type="SAM" id="Phobius"/>
    </source>
</evidence>
<evidence type="ECO:0000313" key="2">
    <source>
        <dbReference type="EMBL" id="BBE16134.1"/>
    </source>
</evidence>
<evidence type="ECO:0008006" key="4">
    <source>
        <dbReference type="Google" id="ProtNLM"/>
    </source>
</evidence>
<name>A0A5K7S456_9BACT</name>
<keyword evidence="1" id="KW-0472">Membrane</keyword>
<dbReference type="InterPro" id="IPR025050">
    <property type="entry name" value="TraL_transposon"/>
</dbReference>
<evidence type="ECO:0000313" key="3">
    <source>
        <dbReference type="Proteomes" id="UP001193389"/>
    </source>
</evidence>
<keyword evidence="1" id="KW-1133">Transmembrane helix</keyword>
<accession>A0A5K7S456</accession>
<dbReference type="Pfam" id="PF13150">
    <property type="entry name" value="TraL_transposon"/>
    <property type="match status" value="1"/>
</dbReference>
<keyword evidence="3" id="KW-1185">Reference proteome</keyword>
<dbReference type="KEGG" id="anf:AQPE_0271"/>
<dbReference type="Proteomes" id="UP001193389">
    <property type="component" value="Chromosome"/>
</dbReference>